<dbReference type="InterPro" id="IPR005519">
    <property type="entry name" value="Acid_phosphat_B-like"/>
</dbReference>
<protein>
    <recommendedName>
        <fullName evidence="5">Acid phosphatase</fullName>
    </recommendedName>
</protein>
<dbReference type="InterPro" id="IPR036412">
    <property type="entry name" value="HAD-like_sf"/>
</dbReference>
<name>A0A937JB04_9GAMM</name>
<dbReference type="SUPFAM" id="SSF56784">
    <property type="entry name" value="HAD-like"/>
    <property type="match status" value="1"/>
</dbReference>
<keyword evidence="1 2" id="KW-0732">Signal</keyword>
<feature type="signal peptide" evidence="2">
    <location>
        <begin position="1"/>
        <end position="20"/>
    </location>
</feature>
<dbReference type="InterPro" id="IPR023214">
    <property type="entry name" value="HAD_sf"/>
</dbReference>
<evidence type="ECO:0000313" key="3">
    <source>
        <dbReference type="EMBL" id="MBL6903175.1"/>
    </source>
</evidence>
<dbReference type="Proteomes" id="UP000705230">
    <property type="component" value="Unassembled WGS sequence"/>
</dbReference>
<dbReference type="EMBL" id="JADHSG010000003">
    <property type="protein sequence ID" value="MBL6903175.1"/>
    <property type="molecule type" value="Genomic_DNA"/>
</dbReference>
<dbReference type="PANTHER" id="PTHR31284:SF10">
    <property type="entry name" value="ACID PHOSPHATASE-LIKE PROTEIN"/>
    <property type="match status" value="1"/>
</dbReference>
<feature type="chain" id="PRO_5037185089" description="Acid phosphatase" evidence="2">
    <location>
        <begin position="21"/>
        <end position="287"/>
    </location>
</feature>
<dbReference type="Pfam" id="PF03767">
    <property type="entry name" value="Acid_phosphat_B"/>
    <property type="match status" value="1"/>
</dbReference>
<dbReference type="SFLD" id="SFLDG01125">
    <property type="entry name" value="C1.1:_Acid_Phosphatase_Like"/>
    <property type="match status" value="1"/>
</dbReference>
<evidence type="ECO:0008006" key="5">
    <source>
        <dbReference type="Google" id="ProtNLM"/>
    </source>
</evidence>
<dbReference type="PIRSF" id="PIRSF019271">
    <property type="entry name" value="Acid_Ptase_C"/>
    <property type="match status" value="1"/>
</dbReference>
<reference evidence="3" key="1">
    <citation type="submission" date="2020-10" db="EMBL/GenBank/DDBJ databases">
        <title>Microbiome of the Black Sea water column analyzed by genome centric metagenomics.</title>
        <authorList>
            <person name="Cabello-Yeves P.J."/>
            <person name="Callieri C."/>
            <person name="Picazo A."/>
            <person name="Mehrshad M."/>
            <person name="Haro-Moreno J.M."/>
            <person name="Roda-Garcia J."/>
            <person name="Dzembekova N."/>
            <person name="Slabakova V."/>
            <person name="Slabakova N."/>
            <person name="Moncheva S."/>
            <person name="Rodriguez-Valera F."/>
        </authorList>
    </citation>
    <scope>NUCLEOTIDE SEQUENCE</scope>
    <source>
        <strain evidence="3">BS30m-G43</strain>
    </source>
</reference>
<dbReference type="PANTHER" id="PTHR31284">
    <property type="entry name" value="ACID PHOSPHATASE-LIKE PROTEIN"/>
    <property type="match status" value="1"/>
</dbReference>
<dbReference type="Gene3D" id="3.40.50.1000">
    <property type="entry name" value="HAD superfamily/HAD-like"/>
    <property type="match status" value="1"/>
</dbReference>
<evidence type="ECO:0000256" key="1">
    <source>
        <dbReference type="ARBA" id="ARBA00022729"/>
    </source>
</evidence>
<dbReference type="AlphaFoldDB" id="A0A937JB04"/>
<gene>
    <name evidence="3" type="ORF">ISR29_03130</name>
</gene>
<sequence>MKARQSIYLFFLLAVINGCAVSENVNNEDIDKPISNEFQKQSLLGILYAQTSTEFIANNMQTFAAASAHLDESIFDSNWTAALEQINNFNEKPPAIILDVDETVLDNSAFQARTIINGLSYPNGWIDWGNEARAPAVAGVADFLKEAESKGVKIFYVTNRVAELEDATRKNLEDLGLPLDKDRDVLMMKGESGWASDKTSRRALIAEDYRIIMIVGDQLSDFLPRQETALAPEERKMLAYKYRNMWGSKWFMITNSMYGGWEASIYDFNYPDNENTATKLRMENLQP</sequence>
<dbReference type="GO" id="GO:0009279">
    <property type="term" value="C:cell outer membrane"/>
    <property type="evidence" value="ECO:0007669"/>
    <property type="project" value="InterPro"/>
</dbReference>
<dbReference type="SFLD" id="SFLDS00003">
    <property type="entry name" value="Haloacid_Dehalogenase"/>
    <property type="match status" value="1"/>
</dbReference>
<evidence type="ECO:0000256" key="2">
    <source>
        <dbReference type="SAM" id="SignalP"/>
    </source>
</evidence>
<dbReference type="InterPro" id="IPR006423">
    <property type="entry name" value="Lipo_e_P4"/>
</dbReference>
<accession>A0A937JB04</accession>
<comment type="caution">
    <text evidence="3">The sequence shown here is derived from an EMBL/GenBank/DDBJ whole genome shotgun (WGS) entry which is preliminary data.</text>
</comment>
<proteinExistence type="predicted"/>
<evidence type="ECO:0000313" key="4">
    <source>
        <dbReference type="Proteomes" id="UP000705230"/>
    </source>
</evidence>
<organism evidence="3 4">
    <name type="scientific">SAR86 cluster bacterium</name>
    <dbReference type="NCBI Taxonomy" id="2030880"/>
    <lineage>
        <taxon>Bacteria</taxon>
        <taxon>Pseudomonadati</taxon>
        <taxon>Pseudomonadota</taxon>
        <taxon>Gammaproteobacteria</taxon>
        <taxon>SAR86 cluster</taxon>
    </lineage>
</organism>